<comment type="caution">
    <text evidence="1">The sequence shown here is derived from an EMBL/GenBank/DDBJ whole genome shotgun (WGS) entry which is preliminary data.</text>
</comment>
<name>A0A6S7KSR0_PARCT</name>
<proteinExistence type="predicted"/>
<evidence type="ECO:0000313" key="1">
    <source>
        <dbReference type="EMBL" id="CAB4023428.1"/>
    </source>
</evidence>
<dbReference type="AlphaFoldDB" id="A0A6S7KSR0"/>
<dbReference type="EMBL" id="CACRXK020012493">
    <property type="protein sequence ID" value="CAB4023428.1"/>
    <property type="molecule type" value="Genomic_DNA"/>
</dbReference>
<organism evidence="1 2">
    <name type="scientific">Paramuricea clavata</name>
    <name type="common">Red gorgonian</name>
    <name type="synonym">Violescent sea-whip</name>
    <dbReference type="NCBI Taxonomy" id="317549"/>
    <lineage>
        <taxon>Eukaryota</taxon>
        <taxon>Metazoa</taxon>
        <taxon>Cnidaria</taxon>
        <taxon>Anthozoa</taxon>
        <taxon>Octocorallia</taxon>
        <taxon>Malacalcyonacea</taxon>
        <taxon>Plexauridae</taxon>
        <taxon>Paramuricea</taxon>
    </lineage>
</organism>
<dbReference type="Proteomes" id="UP001152795">
    <property type="component" value="Unassembled WGS sequence"/>
</dbReference>
<evidence type="ECO:0000313" key="2">
    <source>
        <dbReference type="Proteomes" id="UP001152795"/>
    </source>
</evidence>
<reference evidence="1" key="1">
    <citation type="submission" date="2020-04" db="EMBL/GenBank/DDBJ databases">
        <authorList>
            <person name="Alioto T."/>
            <person name="Alioto T."/>
            <person name="Gomez Garrido J."/>
        </authorList>
    </citation>
    <scope>NUCLEOTIDE SEQUENCE</scope>
    <source>
        <strain evidence="1">A484AB</strain>
    </source>
</reference>
<protein>
    <submittedName>
        <fullName evidence="1">Uncharacterized protein</fullName>
    </submittedName>
</protein>
<sequence>MCDVVTLNLKGKQGKCIEVSALCFEKICSPIPTKLDKYPHLRGLDLADSSLAENSHDEIIVIGEIVRGEGGPVAVNSKFGWVLSGPSRDTGKNNNATLSHLVIDEKNLQHNLLPGSIKRDDNLTDSLQRFWDTESIGIKNDTFSETQPTEFLPEIHFDKGEGRYEVNLLWKQECFPKSTGYGMCINRLRQLKQVIHQQIDSGIIESVPQEDDNEGYYLPYHGVLKSESERLRSYEWFSMDQQDQI</sequence>
<keyword evidence="2" id="KW-1185">Reference proteome</keyword>
<accession>A0A6S7KSR0</accession>
<gene>
    <name evidence="1" type="ORF">PACLA_8A003931</name>
</gene>